<dbReference type="Proteomes" id="UP001186974">
    <property type="component" value="Unassembled WGS sequence"/>
</dbReference>
<evidence type="ECO:0000313" key="2">
    <source>
        <dbReference type="Proteomes" id="UP001186974"/>
    </source>
</evidence>
<comment type="caution">
    <text evidence="1">The sequence shown here is derived from an EMBL/GenBank/DDBJ whole genome shotgun (WGS) entry which is preliminary data.</text>
</comment>
<name>A0ACC3D9F4_9PEZI</name>
<evidence type="ECO:0000313" key="1">
    <source>
        <dbReference type="EMBL" id="KAK3063929.1"/>
    </source>
</evidence>
<feature type="non-terminal residue" evidence="1">
    <location>
        <position position="1"/>
    </location>
</feature>
<organism evidence="1 2">
    <name type="scientific">Coniosporium uncinatum</name>
    <dbReference type="NCBI Taxonomy" id="93489"/>
    <lineage>
        <taxon>Eukaryota</taxon>
        <taxon>Fungi</taxon>
        <taxon>Dikarya</taxon>
        <taxon>Ascomycota</taxon>
        <taxon>Pezizomycotina</taxon>
        <taxon>Dothideomycetes</taxon>
        <taxon>Dothideomycetes incertae sedis</taxon>
        <taxon>Coniosporium</taxon>
    </lineage>
</organism>
<gene>
    <name evidence="1" type="ORF">LTS18_011619</name>
</gene>
<protein>
    <submittedName>
        <fullName evidence="1">Uncharacterized protein</fullName>
    </submittedName>
</protein>
<keyword evidence="2" id="KW-1185">Reference proteome</keyword>
<sequence length="683" mass="74819">VRSPYLNTGLQIGNDQRPSTDVQTNNPGTLNGEWARFWQRAITGWEGIVSVDGVAYEFLGDASANIQMQSASQTSVNYTSTRSIFSMNVGPAVTLEIEFLSPVVPTDLKRMSLVSSYMNVKAISKDGKAHNVVVYSDVSAEWATADRNNAIIEWNHGTTRHLHYHRFSRQTQLLWSEVSINNNADQTEFGNWYYATKNGAGVTWQSGSDSDVRNAFVKNKKLGNTQDTNFRPASNRYPVFGLAVDLGSVTASASALFTINLVQDEPVQFKGANNVTTALPGLWKSYFPSETACLDFFYKDYATVSPLCDTLDNKIITDTMNYGGSNYSAFAQLAVRQAFGGLAFVNTTANPIVFLKEISSDGNVNTADVIFPFFPIALYLNANIIKWLLEPLFIQQEGGDWLAGYAEHDIGAHYPNGTLDGYGPGGQEPQEVEESGNMIIMAVAYAKAAKDTAYLQKHYPKLQQWASYLLTDGQFPGNQLSTDDFQGRAANQTNLALKAVSGLGAMSQAATLLGKTADSTKYRNAAQRFVYTVQRYGTTTTGGNHTKLSYNDDPTTFTYSTTYNTWPDRALGSDIIPQSLLTNNANFYAEHFDAYGLPLDSRDNSVKSDWLMWEAAVSGSAEVRKLAIDGIYAFVTHTNIAPPFSDLYDATTAEFANGYFVARPVQGGLFAPLAMSQASGKVS</sequence>
<dbReference type="EMBL" id="JAWDJW010006672">
    <property type="protein sequence ID" value="KAK3063929.1"/>
    <property type="molecule type" value="Genomic_DNA"/>
</dbReference>
<reference evidence="1" key="1">
    <citation type="submission" date="2024-09" db="EMBL/GenBank/DDBJ databases">
        <title>Black Yeasts Isolated from many extreme environments.</title>
        <authorList>
            <person name="Coleine C."/>
            <person name="Stajich J.E."/>
            <person name="Selbmann L."/>
        </authorList>
    </citation>
    <scope>NUCLEOTIDE SEQUENCE</scope>
    <source>
        <strain evidence="1">CCFEE 5737</strain>
    </source>
</reference>
<accession>A0ACC3D9F4</accession>
<proteinExistence type="predicted"/>